<keyword evidence="3" id="KW-1185">Reference proteome</keyword>
<gene>
    <name evidence="2" type="ORF">QBC34DRAFT_474767</name>
</gene>
<organism evidence="2 3">
    <name type="scientific">Podospora aff. communis PSN243</name>
    <dbReference type="NCBI Taxonomy" id="3040156"/>
    <lineage>
        <taxon>Eukaryota</taxon>
        <taxon>Fungi</taxon>
        <taxon>Dikarya</taxon>
        <taxon>Ascomycota</taxon>
        <taxon>Pezizomycotina</taxon>
        <taxon>Sordariomycetes</taxon>
        <taxon>Sordariomycetidae</taxon>
        <taxon>Sordariales</taxon>
        <taxon>Podosporaceae</taxon>
        <taxon>Podospora</taxon>
    </lineage>
</organism>
<feature type="transmembrane region" description="Helical" evidence="1">
    <location>
        <begin position="61"/>
        <end position="84"/>
    </location>
</feature>
<protein>
    <submittedName>
        <fullName evidence="2">Uncharacterized protein</fullName>
    </submittedName>
</protein>
<feature type="transmembrane region" description="Helical" evidence="1">
    <location>
        <begin position="129"/>
        <end position="151"/>
    </location>
</feature>
<evidence type="ECO:0000256" key="1">
    <source>
        <dbReference type="SAM" id="Phobius"/>
    </source>
</evidence>
<evidence type="ECO:0000313" key="2">
    <source>
        <dbReference type="EMBL" id="KAK4444526.1"/>
    </source>
</evidence>
<name>A0AAV9GAD4_9PEZI</name>
<feature type="transmembrane region" description="Helical" evidence="1">
    <location>
        <begin position="12"/>
        <end position="41"/>
    </location>
</feature>
<keyword evidence="1" id="KW-0812">Transmembrane</keyword>
<reference evidence="2" key="1">
    <citation type="journal article" date="2023" name="Mol. Phylogenet. Evol.">
        <title>Genome-scale phylogeny and comparative genomics of the fungal order Sordariales.</title>
        <authorList>
            <person name="Hensen N."/>
            <person name="Bonometti L."/>
            <person name="Westerberg I."/>
            <person name="Brannstrom I.O."/>
            <person name="Guillou S."/>
            <person name="Cros-Aarteil S."/>
            <person name="Calhoun S."/>
            <person name="Haridas S."/>
            <person name="Kuo A."/>
            <person name="Mondo S."/>
            <person name="Pangilinan J."/>
            <person name="Riley R."/>
            <person name="LaButti K."/>
            <person name="Andreopoulos B."/>
            <person name="Lipzen A."/>
            <person name="Chen C."/>
            <person name="Yan M."/>
            <person name="Daum C."/>
            <person name="Ng V."/>
            <person name="Clum A."/>
            <person name="Steindorff A."/>
            <person name="Ohm R.A."/>
            <person name="Martin F."/>
            <person name="Silar P."/>
            <person name="Natvig D.O."/>
            <person name="Lalanne C."/>
            <person name="Gautier V."/>
            <person name="Ament-Velasquez S.L."/>
            <person name="Kruys A."/>
            <person name="Hutchinson M.I."/>
            <person name="Powell A.J."/>
            <person name="Barry K."/>
            <person name="Miller A.N."/>
            <person name="Grigoriev I.V."/>
            <person name="Debuchy R."/>
            <person name="Gladieux P."/>
            <person name="Hiltunen Thoren M."/>
            <person name="Johannesson H."/>
        </authorList>
    </citation>
    <scope>NUCLEOTIDE SEQUENCE</scope>
    <source>
        <strain evidence="2">PSN243</strain>
    </source>
</reference>
<dbReference type="Proteomes" id="UP001321760">
    <property type="component" value="Unassembled WGS sequence"/>
</dbReference>
<proteinExistence type="predicted"/>
<sequence length="554" mass="57213">MTETTPKHTRSPYAIILTSISVLLLSALVITSALLTTHTVLLNKDPSPVPGWRTISSPSPTTWNVGITVLGTAVGIIASAAFAAQDAFLTRAELVSESGVAGIFLRPLGVKRCVQQVVKGRFTVRRTGLLFSFLATSLVAAATVGLLGAGVREVVVRVGGDGVGGSLEGAEELGGRLEGDLMGFMWKSASVNGRGKVLGREVVGEDVASIGGGRYRGLWTAGVGVNVSGYPSWSGGADGFNPPREFTFNRLEGNVPGTVITAECGYKTPEYLLQALVTEAGPSLTTVSKPGRGGSNITLLSNSGPRSPNVSSLVIASNLTFTDEDPIHILVVAGASNAESSVFECTYAGREVITHISMAGPYEPLSVGPVISNGSLLNPAAKRLVAVTLHRQIGSWGGGALASGLRDSLYMKDGETNSRTEEVLGMVLSQSAEAVMSAVRQTAGVANPEGAVGTDGVYVDVEISVLRVGGGGRGWFAVYGLLLLASLTALGRVCNGAPAVAFEAQETATLLAKVLEDESLTETTQLRFLGGKGLVWSKKGGSAAGKNGIVSEDR</sequence>
<keyword evidence="1" id="KW-0472">Membrane</keyword>
<keyword evidence="1" id="KW-1133">Transmembrane helix</keyword>
<comment type="caution">
    <text evidence="2">The sequence shown here is derived from an EMBL/GenBank/DDBJ whole genome shotgun (WGS) entry which is preliminary data.</text>
</comment>
<dbReference type="AlphaFoldDB" id="A0AAV9GAD4"/>
<evidence type="ECO:0000313" key="3">
    <source>
        <dbReference type="Proteomes" id="UP001321760"/>
    </source>
</evidence>
<dbReference type="EMBL" id="MU865976">
    <property type="protein sequence ID" value="KAK4444526.1"/>
    <property type="molecule type" value="Genomic_DNA"/>
</dbReference>
<accession>A0AAV9GAD4</accession>
<reference evidence="2" key="2">
    <citation type="submission" date="2023-05" db="EMBL/GenBank/DDBJ databases">
        <authorList>
            <consortium name="Lawrence Berkeley National Laboratory"/>
            <person name="Steindorff A."/>
            <person name="Hensen N."/>
            <person name="Bonometti L."/>
            <person name="Westerberg I."/>
            <person name="Brannstrom I.O."/>
            <person name="Guillou S."/>
            <person name="Cros-Aarteil S."/>
            <person name="Calhoun S."/>
            <person name="Haridas S."/>
            <person name="Kuo A."/>
            <person name="Mondo S."/>
            <person name="Pangilinan J."/>
            <person name="Riley R."/>
            <person name="Labutti K."/>
            <person name="Andreopoulos B."/>
            <person name="Lipzen A."/>
            <person name="Chen C."/>
            <person name="Yanf M."/>
            <person name="Daum C."/>
            <person name="Ng V."/>
            <person name="Clum A."/>
            <person name="Ohm R."/>
            <person name="Martin F."/>
            <person name="Silar P."/>
            <person name="Natvig D."/>
            <person name="Lalanne C."/>
            <person name="Gautier V."/>
            <person name="Ament-Velasquez S.L."/>
            <person name="Kruys A."/>
            <person name="Hutchinson M.I."/>
            <person name="Powell A.J."/>
            <person name="Barry K."/>
            <person name="Miller A.N."/>
            <person name="Grigoriev I.V."/>
            <person name="Debuchy R."/>
            <person name="Gladieux P."/>
            <person name="Thoren M.H."/>
            <person name="Johannesson H."/>
        </authorList>
    </citation>
    <scope>NUCLEOTIDE SEQUENCE</scope>
    <source>
        <strain evidence="2">PSN243</strain>
    </source>
</reference>